<evidence type="ECO:0000313" key="4">
    <source>
        <dbReference type="Proteomes" id="UP000236729"/>
    </source>
</evidence>
<evidence type="ECO:0008006" key="5">
    <source>
        <dbReference type="Google" id="ProtNLM"/>
    </source>
</evidence>
<dbReference type="AlphaFoldDB" id="A0A1H6DQQ8"/>
<gene>
    <name evidence="1" type="ORF">SAMN02982929_04733</name>
    <name evidence="2" type="ORF">SAMN05216506_108295</name>
</gene>
<dbReference type="Proteomes" id="UP000199690">
    <property type="component" value="Unassembled WGS sequence"/>
</dbReference>
<name>A0A1H6DQQ8_9PSEU</name>
<dbReference type="Proteomes" id="UP000236729">
    <property type="component" value="Unassembled WGS sequence"/>
</dbReference>
<proteinExistence type="predicted"/>
<organism evidence="1 4">
    <name type="scientific">Saccharopolyspora kobensis</name>
    <dbReference type="NCBI Taxonomy" id="146035"/>
    <lineage>
        <taxon>Bacteria</taxon>
        <taxon>Bacillati</taxon>
        <taxon>Actinomycetota</taxon>
        <taxon>Actinomycetes</taxon>
        <taxon>Pseudonocardiales</taxon>
        <taxon>Pseudonocardiaceae</taxon>
        <taxon>Saccharopolyspora</taxon>
    </lineage>
</organism>
<dbReference type="EMBL" id="FNVB01000007">
    <property type="protein sequence ID" value="SEG87016.1"/>
    <property type="molecule type" value="Genomic_DNA"/>
</dbReference>
<protein>
    <recommendedName>
        <fullName evidence="5">DUF2867 domain-containing protein</fullName>
    </recommendedName>
</protein>
<dbReference type="EMBL" id="FOME01000008">
    <property type="protein sequence ID" value="SFE08316.1"/>
    <property type="molecule type" value="Genomic_DNA"/>
</dbReference>
<keyword evidence="3" id="KW-1185">Reference proteome</keyword>
<accession>A0A1I1XLZ4</accession>
<reference evidence="1" key="2">
    <citation type="submission" date="2016-10" db="EMBL/GenBank/DDBJ databases">
        <authorList>
            <person name="de Groot N.N."/>
        </authorList>
    </citation>
    <scope>NUCLEOTIDE SEQUENCE [LARGE SCALE GENOMIC DNA]</scope>
    <source>
        <strain evidence="1">ATCC 20501</strain>
    </source>
</reference>
<reference evidence="3 4" key="1">
    <citation type="submission" date="2016-10" db="EMBL/GenBank/DDBJ databases">
        <authorList>
            <person name="Varghese N."/>
            <person name="Submissions S."/>
        </authorList>
    </citation>
    <scope>NUCLEOTIDE SEQUENCE [LARGE SCALE GENOMIC DNA]</scope>
    <source>
        <strain evidence="4">ATCC 20501</strain>
        <strain evidence="2 3">CGMCC 4.3529</strain>
    </source>
</reference>
<accession>A0A1H6DQQ8</accession>
<evidence type="ECO:0000313" key="3">
    <source>
        <dbReference type="Proteomes" id="UP000199690"/>
    </source>
</evidence>
<evidence type="ECO:0000313" key="2">
    <source>
        <dbReference type="EMBL" id="SFE08316.1"/>
    </source>
</evidence>
<sequence length="165" mass="18399">MVTNVGVSPGPRKIAPPDDVRERSALRRVDYQDAFTVRLGDGVSSAEQWARELLESAPVPVRAFLRAGWSMFGAQLGLASSSAHVLGWKIGAREADWIRLEVLWKVGLRANLVVRVRPDSLVVATFVEHFRHASRLVRLFLIPVHLVALRYLVSRAARCPPAMNR</sequence>
<evidence type="ECO:0000313" key="1">
    <source>
        <dbReference type="EMBL" id="SEG87016.1"/>
    </source>
</evidence>